<dbReference type="SUPFAM" id="SSF53901">
    <property type="entry name" value="Thiolase-like"/>
    <property type="match status" value="2"/>
</dbReference>
<dbReference type="RefSeq" id="WP_315732738.1">
    <property type="nucleotide sequence ID" value="NZ_JAVYII010000004.1"/>
</dbReference>
<accession>A0ABU3PVK3</accession>
<feature type="domain" description="Thiolase C-terminal" evidence="9">
    <location>
        <begin position="270"/>
        <end position="390"/>
    </location>
</feature>
<dbReference type="EC" id="2.3.1.9" evidence="2"/>
<dbReference type="PROSITE" id="PS00737">
    <property type="entry name" value="THIOLASE_2"/>
    <property type="match status" value="1"/>
</dbReference>
<dbReference type="PANTHER" id="PTHR18919:SF107">
    <property type="entry name" value="ACETYL-COA ACETYLTRANSFERASE, CYTOSOLIC"/>
    <property type="match status" value="1"/>
</dbReference>
<gene>
    <name evidence="10" type="ORF">RDV89_09370</name>
</gene>
<dbReference type="PROSITE" id="PS00098">
    <property type="entry name" value="THIOLASE_1"/>
    <property type="match status" value="1"/>
</dbReference>
<dbReference type="PROSITE" id="PS00099">
    <property type="entry name" value="THIOLASE_3"/>
    <property type="match status" value="1"/>
</dbReference>
<dbReference type="InterPro" id="IPR020613">
    <property type="entry name" value="Thiolase_CS"/>
</dbReference>
<name>A0ABU3PVK3_9ACTN</name>
<dbReference type="Pfam" id="PF02803">
    <property type="entry name" value="Thiolase_C"/>
    <property type="match status" value="1"/>
</dbReference>
<evidence type="ECO:0000256" key="2">
    <source>
        <dbReference type="ARBA" id="ARBA00012705"/>
    </source>
</evidence>
<evidence type="ECO:0000256" key="5">
    <source>
        <dbReference type="ARBA" id="ARBA00030755"/>
    </source>
</evidence>
<evidence type="ECO:0000259" key="9">
    <source>
        <dbReference type="Pfam" id="PF02803"/>
    </source>
</evidence>
<keyword evidence="11" id="KW-1185">Reference proteome</keyword>
<dbReference type="InterPro" id="IPR016039">
    <property type="entry name" value="Thiolase-like"/>
</dbReference>
<feature type="domain" description="Thiolase N-terminal" evidence="8">
    <location>
        <begin position="6"/>
        <end position="260"/>
    </location>
</feature>
<comment type="caution">
    <text evidence="10">The sequence shown here is derived from an EMBL/GenBank/DDBJ whole genome shotgun (WGS) entry which is preliminary data.</text>
</comment>
<dbReference type="GO" id="GO:0016746">
    <property type="term" value="F:acyltransferase activity"/>
    <property type="evidence" value="ECO:0007669"/>
    <property type="project" value="UniProtKB-KW"/>
</dbReference>
<dbReference type="InterPro" id="IPR002155">
    <property type="entry name" value="Thiolase"/>
</dbReference>
<keyword evidence="4 7" id="KW-0012">Acyltransferase</keyword>
<evidence type="ECO:0000256" key="4">
    <source>
        <dbReference type="ARBA" id="ARBA00023315"/>
    </source>
</evidence>
<reference evidence="10 11" key="1">
    <citation type="submission" date="2023-08" db="EMBL/GenBank/DDBJ databases">
        <title>Nocardioides seae sp. nov., a bacterium isolated from a soil.</title>
        <authorList>
            <person name="Wang X."/>
        </authorList>
    </citation>
    <scope>NUCLEOTIDE SEQUENCE [LARGE SCALE GENOMIC DNA]</scope>
    <source>
        <strain evidence="10 11">YZH12</strain>
    </source>
</reference>
<dbReference type="Gene3D" id="3.40.47.10">
    <property type="match status" value="2"/>
</dbReference>
<dbReference type="InterPro" id="IPR020617">
    <property type="entry name" value="Thiolase_C"/>
</dbReference>
<comment type="similarity">
    <text evidence="1 7">Belongs to the thiolase-like superfamily. Thiolase family.</text>
</comment>
<organism evidence="10 11">
    <name type="scientific">Nocardioides imazamoxiresistens</name>
    <dbReference type="NCBI Taxonomy" id="3231893"/>
    <lineage>
        <taxon>Bacteria</taxon>
        <taxon>Bacillati</taxon>
        <taxon>Actinomycetota</taxon>
        <taxon>Actinomycetes</taxon>
        <taxon>Propionibacteriales</taxon>
        <taxon>Nocardioidaceae</taxon>
        <taxon>Nocardioides</taxon>
    </lineage>
</organism>
<dbReference type="InterPro" id="IPR020615">
    <property type="entry name" value="Thiolase_acyl_enz_int_AS"/>
</dbReference>
<evidence type="ECO:0000256" key="3">
    <source>
        <dbReference type="ARBA" id="ARBA00022679"/>
    </source>
</evidence>
<dbReference type="PIRSF" id="PIRSF000429">
    <property type="entry name" value="Ac-CoA_Ac_transf"/>
    <property type="match status" value="1"/>
</dbReference>
<protein>
    <recommendedName>
        <fullName evidence="6">Probable acetyl-CoA acetyltransferase</fullName>
        <ecNumber evidence="2">2.3.1.9</ecNumber>
    </recommendedName>
    <alternativeName>
        <fullName evidence="5">Acetoacetyl-CoA thiolase</fullName>
    </alternativeName>
</protein>
<dbReference type="InterPro" id="IPR020616">
    <property type="entry name" value="Thiolase_N"/>
</dbReference>
<dbReference type="CDD" id="cd00751">
    <property type="entry name" value="thiolase"/>
    <property type="match status" value="1"/>
</dbReference>
<dbReference type="EMBL" id="JAVYII010000004">
    <property type="protein sequence ID" value="MDT9593275.1"/>
    <property type="molecule type" value="Genomic_DNA"/>
</dbReference>
<evidence type="ECO:0000256" key="7">
    <source>
        <dbReference type="RuleBase" id="RU003557"/>
    </source>
</evidence>
<dbReference type="InterPro" id="IPR020610">
    <property type="entry name" value="Thiolase_AS"/>
</dbReference>
<dbReference type="Pfam" id="PF00108">
    <property type="entry name" value="Thiolase_N"/>
    <property type="match status" value="1"/>
</dbReference>
<sequence>MSSARIVVVDGARTPVGSFGGALSGVPAHELGATAVRAALARAGADPQDPREVVMGCIGQVGPDAYLARRVAVAAGLPTSTPAYTVNRLCGSGLQSIWSAAMQMRWNDLDVTVAGGAESMSRMPFYDFGARDGYRLGDRPLADGTVMMLTDPFHGVHMGVTAENVAERYDVSRTAQDEFAAESQRRAATAEAQAAFAEEITSVETGGRRSVVVETDEHPKPGTTVQTLAALRPAFASGGSVTAGNSSGINDGGAAVVLATDTAAAERGWQPLVELVAVATGALEPEVMGYAPVLALRSLFEKTGTAPSDLDVVECNEAFAAQAVAVVRDAGLDPERTNPYGGAIAMGHPVGATGAILSLRVAKHLARTDGELGVVTMCIGGGQALAALFRRV</sequence>
<dbReference type="PANTHER" id="PTHR18919">
    <property type="entry name" value="ACETYL-COA C-ACYLTRANSFERASE"/>
    <property type="match status" value="1"/>
</dbReference>
<evidence type="ECO:0000256" key="6">
    <source>
        <dbReference type="ARBA" id="ARBA00040529"/>
    </source>
</evidence>
<dbReference type="NCBIfam" id="TIGR01930">
    <property type="entry name" value="AcCoA-C-Actrans"/>
    <property type="match status" value="1"/>
</dbReference>
<proteinExistence type="inferred from homology"/>
<evidence type="ECO:0000313" key="10">
    <source>
        <dbReference type="EMBL" id="MDT9593275.1"/>
    </source>
</evidence>
<evidence type="ECO:0000256" key="1">
    <source>
        <dbReference type="ARBA" id="ARBA00010982"/>
    </source>
</evidence>
<dbReference type="Proteomes" id="UP001268542">
    <property type="component" value="Unassembled WGS sequence"/>
</dbReference>
<evidence type="ECO:0000313" key="11">
    <source>
        <dbReference type="Proteomes" id="UP001268542"/>
    </source>
</evidence>
<keyword evidence="3 7" id="KW-0808">Transferase</keyword>
<evidence type="ECO:0000259" key="8">
    <source>
        <dbReference type="Pfam" id="PF00108"/>
    </source>
</evidence>